<reference evidence="10" key="1">
    <citation type="journal article" date="2019" name="Int. J. Syst. Evol. Microbiol.">
        <title>The Global Catalogue of Microorganisms (GCM) 10K type strain sequencing project: providing services to taxonomists for standard genome sequencing and annotation.</title>
        <authorList>
            <consortium name="The Broad Institute Genomics Platform"/>
            <consortium name="The Broad Institute Genome Sequencing Center for Infectious Disease"/>
            <person name="Wu L."/>
            <person name="Ma J."/>
        </authorList>
    </citation>
    <scope>NUCLEOTIDE SEQUENCE [LARGE SCALE GENOMIC DNA]</scope>
    <source>
        <strain evidence="10">CCUG 60523</strain>
    </source>
</reference>
<dbReference type="InterPro" id="IPR025824">
    <property type="entry name" value="OB-fold_nuc-bd_dom"/>
</dbReference>
<organism evidence="9 10">
    <name type="scientific">Algoriphagus namhaensis</name>
    <dbReference type="NCBI Taxonomy" id="915353"/>
    <lineage>
        <taxon>Bacteria</taxon>
        <taxon>Pseudomonadati</taxon>
        <taxon>Bacteroidota</taxon>
        <taxon>Cytophagia</taxon>
        <taxon>Cytophagales</taxon>
        <taxon>Cyclobacteriaceae</taxon>
        <taxon>Algoriphagus</taxon>
    </lineage>
</organism>
<keyword evidence="4 5" id="KW-0269">Exonuclease</keyword>
<evidence type="ECO:0000313" key="9">
    <source>
        <dbReference type="EMBL" id="MFC3880491.1"/>
    </source>
</evidence>
<sequence>MHSSISISELNQLIKSALETQLEPTYWVVGELTDFRVAGAGHAYFELVEKAGNTVLAKIRGNLWSFAYREIAERFQSATGTHLKTGMKVLAQVAVSFHPLYGLSANVKDIDPSFSLGERARLRQETIDRLTQEGLLTLNASQTLPEVLQKIAIISSPTAAGYGDFVQQIDRNSSGFKIYHKLYPAAMQGNDASASITEALKRIGAQKNSLGIEAVVIIRGGGAQLDLDCFDQYDLAREIATFSLPVLTGIGHERDETIADLVAHTRLKTPTAVAEFILSSFREFEDNLRIQWTRLERMIQGQLRQEQTLLEGQFQRLKSLGLRLNSSSTDKLQSLEKRLKSTMRSNLESQKSTLTHLEKNLQKSALGLQQRSALQLTQIKKSLSQLDPRSILKRGYSRTEINGVPVDNLPLEVGQELDTYTSKNKIKSIIKSIENHG</sequence>
<comment type="similarity">
    <text evidence="5 6">Belongs to the XseA family.</text>
</comment>
<comment type="catalytic activity">
    <reaction evidence="5 6">
        <text>Exonucleolytic cleavage in either 5'- to 3'- or 3'- to 5'-direction to yield nucleoside 5'-phosphates.</text>
        <dbReference type="EC" id="3.1.11.6"/>
    </reaction>
</comment>
<dbReference type="Pfam" id="PF13742">
    <property type="entry name" value="tRNA_anti_2"/>
    <property type="match status" value="1"/>
</dbReference>
<comment type="caution">
    <text evidence="9">The sequence shown here is derived from an EMBL/GenBank/DDBJ whole genome shotgun (WGS) entry which is preliminary data.</text>
</comment>
<comment type="function">
    <text evidence="5">Bidirectionally degrades single-stranded DNA into large acid-insoluble oligonucleotides, which are then degraded further into small acid-soluble oligonucleotides.</text>
</comment>
<evidence type="ECO:0000256" key="3">
    <source>
        <dbReference type="ARBA" id="ARBA00022801"/>
    </source>
</evidence>
<dbReference type="RefSeq" id="WP_377905849.1">
    <property type="nucleotide sequence ID" value="NZ_JBHRZS010000007.1"/>
</dbReference>
<dbReference type="EC" id="3.1.11.6" evidence="5"/>
<dbReference type="GO" id="GO:0008855">
    <property type="term" value="F:exodeoxyribonuclease VII activity"/>
    <property type="evidence" value="ECO:0007669"/>
    <property type="project" value="UniProtKB-EC"/>
</dbReference>
<comment type="subcellular location">
    <subcellularLocation>
        <location evidence="5 6">Cytoplasm</location>
    </subcellularLocation>
</comment>
<accession>A0ABV8AU69</accession>
<protein>
    <recommendedName>
        <fullName evidence="5">Exodeoxyribonuclease 7 large subunit</fullName>
        <ecNumber evidence="5">3.1.11.6</ecNumber>
    </recommendedName>
    <alternativeName>
        <fullName evidence="5">Exodeoxyribonuclease VII large subunit</fullName>
        <shortName evidence="5">Exonuclease VII large subunit</shortName>
    </alternativeName>
</protein>
<evidence type="ECO:0000256" key="4">
    <source>
        <dbReference type="ARBA" id="ARBA00022839"/>
    </source>
</evidence>
<dbReference type="PANTHER" id="PTHR30008:SF0">
    <property type="entry name" value="EXODEOXYRIBONUCLEASE 7 LARGE SUBUNIT"/>
    <property type="match status" value="1"/>
</dbReference>
<dbReference type="InterPro" id="IPR020579">
    <property type="entry name" value="Exonuc_VII_lsu_C"/>
</dbReference>
<dbReference type="Pfam" id="PF02601">
    <property type="entry name" value="Exonuc_VII_L"/>
    <property type="match status" value="1"/>
</dbReference>
<dbReference type="HAMAP" id="MF_00378">
    <property type="entry name" value="Exonuc_7_L"/>
    <property type="match status" value="1"/>
</dbReference>
<gene>
    <name evidence="5 9" type="primary">xseA</name>
    <name evidence="9" type="ORF">ACFOSV_09905</name>
</gene>
<name>A0ABV8AU69_9BACT</name>
<proteinExistence type="inferred from homology"/>
<keyword evidence="2 5" id="KW-0540">Nuclease</keyword>
<keyword evidence="1 5" id="KW-0963">Cytoplasm</keyword>
<dbReference type="Proteomes" id="UP001595805">
    <property type="component" value="Unassembled WGS sequence"/>
</dbReference>
<dbReference type="InterPro" id="IPR003753">
    <property type="entry name" value="Exonuc_VII_L"/>
</dbReference>
<keyword evidence="10" id="KW-1185">Reference proteome</keyword>
<evidence type="ECO:0000256" key="6">
    <source>
        <dbReference type="RuleBase" id="RU004355"/>
    </source>
</evidence>
<evidence type="ECO:0000259" key="8">
    <source>
        <dbReference type="Pfam" id="PF13742"/>
    </source>
</evidence>
<evidence type="ECO:0000256" key="2">
    <source>
        <dbReference type="ARBA" id="ARBA00022722"/>
    </source>
</evidence>
<dbReference type="PANTHER" id="PTHR30008">
    <property type="entry name" value="EXODEOXYRIBONUCLEASE 7 LARGE SUBUNIT"/>
    <property type="match status" value="1"/>
</dbReference>
<dbReference type="CDD" id="cd04489">
    <property type="entry name" value="ExoVII_LU_OBF"/>
    <property type="match status" value="1"/>
</dbReference>
<keyword evidence="3 5" id="KW-0378">Hydrolase</keyword>
<feature type="domain" description="Exonuclease VII large subunit C-terminal" evidence="7">
    <location>
        <begin position="136"/>
        <end position="427"/>
    </location>
</feature>
<comment type="subunit">
    <text evidence="5">Heterooligomer composed of large and small subunits.</text>
</comment>
<dbReference type="NCBIfam" id="TIGR00237">
    <property type="entry name" value="xseA"/>
    <property type="match status" value="1"/>
</dbReference>
<evidence type="ECO:0000256" key="1">
    <source>
        <dbReference type="ARBA" id="ARBA00022490"/>
    </source>
</evidence>
<feature type="domain" description="OB-fold nucleic acid binding" evidence="8">
    <location>
        <begin position="6"/>
        <end position="110"/>
    </location>
</feature>
<evidence type="ECO:0000313" key="10">
    <source>
        <dbReference type="Proteomes" id="UP001595805"/>
    </source>
</evidence>
<evidence type="ECO:0000259" key="7">
    <source>
        <dbReference type="Pfam" id="PF02601"/>
    </source>
</evidence>
<evidence type="ECO:0000256" key="5">
    <source>
        <dbReference type="HAMAP-Rule" id="MF_00378"/>
    </source>
</evidence>
<dbReference type="EMBL" id="JBHRZS010000007">
    <property type="protein sequence ID" value="MFC3880491.1"/>
    <property type="molecule type" value="Genomic_DNA"/>
</dbReference>